<organism evidence="3 4">
    <name type="scientific">Botryobasidium botryosum (strain FD-172 SS1)</name>
    <dbReference type="NCBI Taxonomy" id="930990"/>
    <lineage>
        <taxon>Eukaryota</taxon>
        <taxon>Fungi</taxon>
        <taxon>Dikarya</taxon>
        <taxon>Basidiomycota</taxon>
        <taxon>Agaricomycotina</taxon>
        <taxon>Agaricomycetes</taxon>
        <taxon>Cantharellales</taxon>
        <taxon>Botryobasidiaceae</taxon>
        <taxon>Botryobasidium</taxon>
    </lineage>
</organism>
<feature type="compositionally biased region" description="Acidic residues" evidence="2">
    <location>
        <begin position="921"/>
        <end position="936"/>
    </location>
</feature>
<proteinExistence type="predicted"/>
<feature type="compositionally biased region" description="Low complexity" evidence="2">
    <location>
        <begin position="40"/>
        <end position="49"/>
    </location>
</feature>
<dbReference type="InParanoid" id="A0A067MDZ0"/>
<feature type="region of interest" description="Disordered" evidence="2">
    <location>
        <begin position="25"/>
        <end position="52"/>
    </location>
</feature>
<reference evidence="4" key="1">
    <citation type="journal article" date="2014" name="Proc. Natl. Acad. Sci. U.S.A.">
        <title>Extensive sampling of basidiomycete genomes demonstrates inadequacy of the white-rot/brown-rot paradigm for wood decay fungi.</title>
        <authorList>
            <person name="Riley R."/>
            <person name="Salamov A.A."/>
            <person name="Brown D.W."/>
            <person name="Nagy L.G."/>
            <person name="Floudas D."/>
            <person name="Held B.W."/>
            <person name="Levasseur A."/>
            <person name="Lombard V."/>
            <person name="Morin E."/>
            <person name="Otillar R."/>
            <person name="Lindquist E.A."/>
            <person name="Sun H."/>
            <person name="LaButti K.M."/>
            <person name="Schmutz J."/>
            <person name="Jabbour D."/>
            <person name="Luo H."/>
            <person name="Baker S.E."/>
            <person name="Pisabarro A.G."/>
            <person name="Walton J.D."/>
            <person name="Blanchette R.A."/>
            <person name="Henrissat B."/>
            <person name="Martin F."/>
            <person name="Cullen D."/>
            <person name="Hibbett D.S."/>
            <person name="Grigoriev I.V."/>
        </authorList>
    </citation>
    <scope>NUCLEOTIDE SEQUENCE [LARGE SCALE GENOMIC DNA]</scope>
    <source>
        <strain evidence="4">FD-172 SS1</strain>
    </source>
</reference>
<evidence type="ECO:0000256" key="2">
    <source>
        <dbReference type="SAM" id="MobiDB-lite"/>
    </source>
</evidence>
<gene>
    <name evidence="3" type="ORF">BOTBODRAFT_178707</name>
</gene>
<dbReference type="EMBL" id="KL198074">
    <property type="protein sequence ID" value="KDQ09796.1"/>
    <property type="molecule type" value="Genomic_DNA"/>
</dbReference>
<dbReference type="Proteomes" id="UP000027195">
    <property type="component" value="Unassembled WGS sequence"/>
</dbReference>
<evidence type="ECO:0000313" key="4">
    <source>
        <dbReference type="Proteomes" id="UP000027195"/>
    </source>
</evidence>
<dbReference type="STRING" id="930990.A0A067MDZ0"/>
<keyword evidence="4" id="KW-1185">Reference proteome</keyword>
<evidence type="ECO:0000256" key="1">
    <source>
        <dbReference type="SAM" id="Coils"/>
    </source>
</evidence>
<feature type="region of interest" description="Disordered" evidence="2">
    <location>
        <begin position="896"/>
        <end position="936"/>
    </location>
</feature>
<keyword evidence="1" id="KW-0175">Coiled coil</keyword>
<name>A0A067MDZ0_BOTB1</name>
<accession>A0A067MDZ0</accession>
<sequence length="936" mass="105147">MSRKKTRSLAQIAHSTWSIVKARAMRWKRESTPPPPPSSDVPSAPNASSLRHSIAKYSRKEDARVIHNLRRQVTRAKLSCASARVEASLAKQQAAKALRTASTASMALSKAYEEMDKKINRVTGRLHKEIAELQAEQASRSEEIVQLRAEMTDEIHKLRLELKKLRRSLCAVTKRVEKIQTQKLAMKRKINVLCMGNDHALVQQQKAVAKAGRHRLKTKGVVNPRSRDMIRRLLGSGTSMARVNETVDIVLDGMGQKKMDSIDRRSVSRINREGGVAAKIQIVYELNKAKACSISSDATTHKHINYKSKHMMLNVPDYNAPPDAPVPENTVLTQRFLGINTAVNHTSETQLEGWKDAIETMFAGMNTNHAEDQKKLFRIFENWKERCEQELLGEETLRLSELGDIHPILWEEITHVMNEAGGQEVWDALPLDQKERRQEEAHQRACARIGKERIDAMTPEQRRYIALFIWGGCCMHKEMNSIKGGAAAMAAYWKERGLQGPMKLVNKDNRAAAEGGDAAQKERVMEAAQGGAIKLASLAGSVFAHKDKKKGQQDTLQSYCDATVELITCLKFYREFLKLVRDLKDKRAFTNMEKNIYNALFNIPTLTELCVLVLYSQTISCPAMRTVHGPNQARTNLLELGPELMGVIAHIDKLNASIGLALGPEATYETGVLDGKPWERPNAFYAVQALAPTLPHLEGARATWVRFTSEFEQGRRINSASASERHLAFMKPTNDDNEGALAAFKQGIYHTPRLTTQQFSATKMYRQNNTYSFMKHCFEPEDHQSVMQQARVLDGSGIAEAERAAQAKYYAEVQAKKQQDDADRQAKADTMNQKLDGLVLHRNVPDLIVHPPTCAILNLELDWHRRNGDKKVPMKKNLKRKANKVYALAAAVERYHSPKPPQHSLEDIASSAALPEVSADPIDDDFSESEDEDYCC</sequence>
<dbReference type="AlphaFoldDB" id="A0A067MDZ0"/>
<feature type="coiled-coil region" evidence="1">
    <location>
        <begin position="130"/>
        <end position="168"/>
    </location>
</feature>
<protein>
    <submittedName>
        <fullName evidence="3">Uncharacterized protein</fullName>
    </submittedName>
</protein>
<dbReference type="HOGENOM" id="CLU_006824_0_0_1"/>
<dbReference type="OrthoDB" id="3236156at2759"/>
<evidence type="ECO:0000313" key="3">
    <source>
        <dbReference type="EMBL" id="KDQ09796.1"/>
    </source>
</evidence>